<evidence type="ECO:0000256" key="1">
    <source>
        <dbReference type="ARBA" id="ARBA00009991"/>
    </source>
</evidence>
<feature type="domain" description="N-end aminoacyl transferase N-terminal" evidence="6">
    <location>
        <begin position="17"/>
        <end position="95"/>
    </location>
</feature>
<evidence type="ECO:0000256" key="5">
    <source>
        <dbReference type="ARBA" id="ARBA00023315"/>
    </source>
</evidence>
<comment type="similarity">
    <text evidence="1">Belongs to the R-transferase family.</text>
</comment>
<dbReference type="GeneID" id="66110237"/>
<sequence length="347" mass="39441">MSSAVVSVVAPCGTSSSTCGYCSPPGERSAASTSRRSATLSALQLSCSVYLDMIDRGWRRSGTYCYKPDMKNSCCPQYPIKLDALAFKPSKSQRKLVNRWNRFILEGKNDDEMAVDNQKIHRPAKSKNSDFVWPSVIHASESGFIETTHHKFEVVLEPSSYSAEKFALYDKYQSDIHNDFDNSSMSFKRFLVNSPLRGELIPYTTPAPFHLPPRYGSYHQLYRLDGQLIAVAVLDILPHCVSSVYFMYDKTWEKFSLGKVSALREISLAREIHDAGVPSMNYLYLGYYIHSCQKMRYKGQYSPSFLVDPETYEWYPLEQCTRLLDTNRYACFSYPDHSTNEPPPAGG</sequence>
<dbReference type="EC" id="2.3.2.8" evidence="2"/>
<feature type="non-terminal residue" evidence="8">
    <location>
        <position position="347"/>
    </location>
</feature>
<keyword evidence="5" id="KW-0012">Acyltransferase</keyword>
<dbReference type="PIRSF" id="PIRSF037207">
    <property type="entry name" value="ATE1_euk"/>
    <property type="match status" value="1"/>
</dbReference>
<dbReference type="Pfam" id="PF04376">
    <property type="entry name" value="ATE_N"/>
    <property type="match status" value="1"/>
</dbReference>
<dbReference type="Pfam" id="PF04377">
    <property type="entry name" value="ATE_C"/>
    <property type="match status" value="1"/>
</dbReference>
<organism evidence="8 9">
    <name type="scientific">Guyanagaster necrorhizus</name>
    <dbReference type="NCBI Taxonomy" id="856835"/>
    <lineage>
        <taxon>Eukaryota</taxon>
        <taxon>Fungi</taxon>
        <taxon>Dikarya</taxon>
        <taxon>Basidiomycota</taxon>
        <taxon>Agaricomycotina</taxon>
        <taxon>Agaricomycetes</taxon>
        <taxon>Agaricomycetidae</taxon>
        <taxon>Agaricales</taxon>
        <taxon>Marasmiineae</taxon>
        <taxon>Physalacriaceae</taxon>
        <taxon>Guyanagaster</taxon>
    </lineage>
</organism>
<reference evidence="8" key="1">
    <citation type="submission" date="2020-11" db="EMBL/GenBank/DDBJ databases">
        <title>Adaptations for nitrogen fixation in a non-lichenized fungal sporocarp promotes dispersal by wood-feeding termites.</title>
        <authorList>
            <consortium name="DOE Joint Genome Institute"/>
            <person name="Koch R.A."/>
            <person name="Yoon G."/>
            <person name="Arayal U."/>
            <person name="Lail K."/>
            <person name="Amirebrahimi M."/>
            <person name="Labutti K."/>
            <person name="Lipzen A."/>
            <person name="Riley R."/>
            <person name="Barry K."/>
            <person name="Henrissat B."/>
            <person name="Grigoriev I.V."/>
            <person name="Herr J.R."/>
            <person name="Aime M.C."/>
        </authorList>
    </citation>
    <scope>NUCLEOTIDE SEQUENCE</scope>
    <source>
        <strain evidence="8">MCA 3950</strain>
    </source>
</reference>
<keyword evidence="9" id="KW-1185">Reference proteome</keyword>
<evidence type="ECO:0000313" key="8">
    <source>
        <dbReference type="EMBL" id="KAG7449238.1"/>
    </source>
</evidence>
<dbReference type="AlphaFoldDB" id="A0A9P8AV76"/>
<keyword evidence="3" id="KW-0808">Transferase</keyword>
<feature type="domain" description="N-end rule aminoacyl transferase C-terminal" evidence="7">
    <location>
        <begin position="164"/>
        <end position="307"/>
    </location>
</feature>
<evidence type="ECO:0000259" key="6">
    <source>
        <dbReference type="Pfam" id="PF04376"/>
    </source>
</evidence>
<keyword evidence="4" id="KW-0833">Ubl conjugation pathway</keyword>
<evidence type="ECO:0000259" key="7">
    <source>
        <dbReference type="Pfam" id="PF04377"/>
    </source>
</evidence>
<dbReference type="InterPro" id="IPR030700">
    <property type="entry name" value="N-end_Aminoacyl_Trfase"/>
</dbReference>
<dbReference type="InterPro" id="IPR017137">
    <property type="entry name" value="Arg-tRNA-P_Trfase_1_euk"/>
</dbReference>
<dbReference type="InterPro" id="IPR007471">
    <property type="entry name" value="N-end_Aminoacyl_Trfase_N"/>
</dbReference>
<accession>A0A9P8AV76</accession>
<evidence type="ECO:0000256" key="3">
    <source>
        <dbReference type="ARBA" id="ARBA00022679"/>
    </source>
</evidence>
<evidence type="ECO:0000313" key="9">
    <source>
        <dbReference type="Proteomes" id="UP000812287"/>
    </source>
</evidence>
<evidence type="ECO:0000256" key="2">
    <source>
        <dbReference type="ARBA" id="ARBA00012025"/>
    </source>
</evidence>
<protein>
    <recommendedName>
        <fullName evidence="2">arginyltransferase</fullName>
        <ecNumber evidence="2">2.3.2.8</ecNumber>
    </recommendedName>
</protein>
<comment type="caution">
    <text evidence="8">The sequence shown here is derived from an EMBL/GenBank/DDBJ whole genome shotgun (WGS) entry which is preliminary data.</text>
</comment>
<dbReference type="PANTHER" id="PTHR21367:SF1">
    <property type="entry name" value="ARGINYL-TRNA--PROTEIN TRANSFERASE 1"/>
    <property type="match status" value="1"/>
</dbReference>
<dbReference type="RefSeq" id="XP_043042738.1">
    <property type="nucleotide sequence ID" value="XM_043187940.1"/>
</dbReference>
<dbReference type="InterPro" id="IPR016181">
    <property type="entry name" value="Acyl_CoA_acyltransferase"/>
</dbReference>
<evidence type="ECO:0000256" key="4">
    <source>
        <dbReference type="ARBA" id="ARBA00022786"/>
    </source>
</evidence>
<dbReference type="Proteomes" id="UP000812287">
    <property type="component" value="Unassembled WGS sequence"/>
</dbReference>
<dbReference type="InterPro" id="IPR007472">
    <property type="entry name" value="N-end_Aminoacyl_Trfase_C"/>
</dbReference>
<gene>
    <name evidence="8" type="ORF">BT62DRAFT_945332</name>
</gene>
<proteinExistence type="inferred from homology"/>
<dbReference type="SUPFAM" id="SSF55729">
    <property type="entry name" value="Acyl-CoA N-acyltransferases (Nat)"/>
    <property type="match status" value="1"/>
</dbReference>
<dbReference type="PANTHER" id="PTHR21367">
    <property type="entry name" value="ARGININE-TRNA-PROTEIN TRANSFERASE 1"/>
    <property type="match status" value="1"/>
</dbReference>
<dbReference type="GO" id="GO:0004057">
    <property type="term" value="F:arginyl-tRNA--protein transferase activity"/>
    <property type="evidence" value="ECO:0007669"/>
    <property type="project" value="UniProtKB-EC"/>
</dbReference>
<name>A0A9P8AV76_9AGAR</name>
<dbReference type="GO" id="GO:0005737">
    <property type="term" value="C:cytoplasm"/>
    <property type="evidence" value="ECO:0007669"/>
    <property type="project" value="TreeGrafter"/>
</dbReference>
<dbReference type="OrthoDB" id="74183at2759"/>
<dbReference type="EMBL" id="MU250528">
    <property type="protein sequence ID" value="KAG7449238.1"/>
    <property type="molecule type" value="Genomic_DNA"/>
</dbReference>